<organism evidence="2 3">
    <name type="scientific">Yimella lutea</name>
    <dbReference type="NCBI Taxonomy" id="587872"/>
    <lineage>
        <taxon>Bacteria</taxon>
        <taxon>Bacillati</taxon>
        <taxon>Actinomycetota</taxon>
        <taxon>Actinomycetes</taxon>
        <taxon>Micrococcales</taxon>
        <taxon>Dermacoccaceae</taxon>
        <taxon>Yimella</taxon>
    </lineage>
</organism>
<dbReference type="Gene3D" id="3.20.20.100">
    <property type="entry name" value="NADP-dependent oxidoreductase domain"/>
    <property type="match status" value="1"/>
</dbReference>
<dbReference type="AlphaFoldDB" id="A0A542EJL1"/>
<proteinExistence type="predicted"/>
<dbReference type="InterPro" id="IPR023210">
    <property type="entry name" value="NADP_OxRdtase_dom"/>
</dbReference>
<evidence type="ECO:0000259" key="1">
    <source>
        <dbReference type="Pfam" id="PF00248"/>
    </source>
</evidence>
<dbReference type="Pfam" id="PF00248">
    <property type="entry name" value="Aldo_ket_red"/>
    <property type="match status" value="1"/>
</dbReference>
<sequence>MSDSEESLPRTRVVIQSRLNSSRLPGKALMTIAGMPLIELVARRAARSGHEVIVATSEEHYDTRITDHLERVGVPVMRGSLDDVLGRFVTATADMDDDDRVVRLTGDNPVADADLVDELLAAMDAGGNAYGRVDIDRVPEGLGAEAFWVRDLRRADATTREPYDREHVTPWLRRNLGELLFVPEDNPGDPLRYRCTVDVLGDFDRIARLFGNVTDPVGVSWSELIDKLGTLIAAEGGTVPVRSHRQFVQSAVTLGGTQLSGPFASAPPEVRQMLARAVDHGVTHVEVGRADGNAERILRSCGEPQLTQRLGFISRLQPLLAGDASVARLGAEASLERSFAELGRRRVAAALLSGVEQVGVGGGGAWERLQEYRATGEVGAVGVSLAHPSEAEALSELDGLDYLELPYNVLAPALPQAVLTLADSGVTVLAHSVYGGGALLTGDHPRSLALLEAARAVGREGVADLAVAYVLGHPAVASIALGAITDSQMRYNLDLSSREPLSDNEIQTVREMLR</sequence>
<reference evidence="2 3" key="1">
    <citation type="submission" date="2019-06" db="EMBL/GenBank/DDBJ databases">
        <title>Sequencing the genomes of 1000 actinobacteria strains.</title>
        <authorList>
            <person name="Klenk H.-P."/>
        </authorList>
    </citation>
    <scope>NUCLEOTIDE SEQUENCE [LARGE SCALE GENOMIC DNA]</scope>
    <source>
        <strain evidence="2 3">DSM 19828</strain>
    </source>
</reference>
<dbReference type="InterPro" id="IPR003329">
    <property type="entry name" value="Cytidylyl_trans"/>
</dbReference>
<dbReference type="Proteomes" id="UP000320806">
    <property type="component" value="Unassembled WGS sequence"/>
</dbReference>
<dbReference type="EMBL" id="VFMO01000001">
    <property type="protein sequence ID" value="TQJ15530.1"/>
    <property type="molecule type" value="Genomic_DNA"/>
</dbReference>
<feature type="domain" description="NADP-dependent oxidoreductase" evidence="1">
    <location>
        <begin position="252"/>
        <end position="512"/>
    </location>
</feature>
<gene>
    <name evidence="2" type="ORF">FB459_3086</name>
</gene>
<dbReference type="InterPro" id="IPR029044">
    <property type="entry name" value="Nucleotide-diphossugar_trans"/>
</dbReference>
<dbReference type="GO" id="GO:0005829">
    <property type="term" value="C:cytosol"/>
    <property type="evidence" value="ECO:0007669"/>
    <property type="project" value="TreeGrafter"/>
</dbReference>
<keyword evidence="3" id="KW-1185">Reference proteome</keyword>
<dbReference type="PANTHER" id="PTHR42866">
    <property type="entry name" value="3-DEOXY-MANNO-OCTULOSONATE CYTIDYLYLTRANSFERASE"/>
    <property type="match status" value="1"/>
</dbReference>
<evidence type="ECO:0000313" key="2">
    <source>
        <dbReference type="EMBL" id="TQJ15530.1"/>
    </source>
</evidence>
<dbReference type="InterPro" id="IPR036812">
    <property type="entry name" value="NAD(P)_OxRdtase_dom_sf"/>
</dbReference>
<dbReference type="Gene3D" id="3.90.550.10">
    <property type="entry name" value="Spore Coat Polysaccharide Biosynthesis Protein SpsA, Chain A"/>
    <property type="match status" value="1"/>
</dbReference>
<name>A0A542EJL1_9MICO</name>
<dbReference type="SUPFAM" id="SSF51430">
    <property type="entry name" value="NAD(P)-linked oxidoreductase"/>
    <property type="match status" value="1"/>
</dbReference>
<accession>A0A542EJL1</accession>
<dbReference type="Pfam" id="PF02348">
    <property type="entry name" value="CTP_transf_3"/>
    <property type="match status" value="1"/>
</dbReference>
<comment type="caution">
    <text evidence="2">The sequence shown here is derived from an EMBL/GenBank/DDBJ whole genome shotgun (WGS) entry which is preliminary data.</text>
</comment>
<evidence type="ECO:0000313" key="3">
    <source>
        <dbReference type="Proteomes" id="UP000320806"/>
    </source>
</evidence>
<protein>
    <submittedName>
        <fullName evidence="2">Spore coat polysaccharide biosynthesis protein SpsF</fullName>
    </submittedName>
</protein>
<dbReference type="SUPFAM" id="SSF53448">
    <property type="entry name" value="Nucleotide-diphospho-sugar transferases"/>
    <property type="match status" value="1"/>
</dbReference>
<dbReference type="PANTHER" id="PTHR42866:SF1">
    <property type="entry name" value="SPORE COAT POLYSACCHARIDE BIOSYNTHESIS PROTEIN SPSF"/>
    <property type="match status" value="1"/>
</dbReference>